<dbReference type="AlphaFoldDB" id="A0A8J2PMM7"/>
<feature type="non-terminal residue" evidence="1">
    <location>
        <position position="1"/>
    </location>
</feature>
<proteinExistence type="predicted"/>
<name>A0A8J2PMM7_9HEXA</name>
<dbReference type="OrthoDB" id="19653at2759"/>
<evidence type="ECO:0000313" key="2">
    <source>
        <dbReference type="Proteomes" id="UP000708208"/>
    </source>
</evidence>
<reference evidence="1" key="1">
    <citation type="submission" date="2021-06" db="EMBL/GenBank/DDBJ databases">
        <authorList>
            <person name="Hodson N. C."/>
            <person name="Mongue J. A."/>
            <person name="Jaron S. K."/>
        </authorList>
    </citation>
    <scope>NUCLEOTIDE SEQUENCE</scope>
</reference>
<evidence type="ECO:0000313" key="1">
    <source>
        <dbReference type="EMBL" id="CAG7829230.1"/>
    </source>
</evidence>
<dbReference type="EMBL" id="CAJVCH010550610">
    <property type="protein sequence ID" value="CAG7829230.1"/>
    <property type="molecule type" value="Genomic_DNA"/>
</dbReference>
<gene>
    <name evidence="1" type="ORF">AFUS01_LOCUS39104</name>
</gene>
<dbReference type="Proteomes" id="UP000708208">
    <property type="component" value="Unassembled WGS sequence"/>
</dbReference>
<organism evidence="1 2">
    <name type="scientific">Allacma fusca</name>
    <dbReference type="NCBI Taxonomy" id="39272"/>
    <lineage>
        <taxon>Eukaryota</taxon>
        <taxon>Metazoa</taxon>
        <taxon>Ecdysozoa</taxon>
        <taxon>Arthropoda</taxon>
        <taxon>Hexapoda</taxon>
        <taxon>Collembola</taxon>
        <taxon>Symphypleona</taxon>
        <taxon>Sminthuridae</taxon>
        <taxon>Allacma</taxon>
    </lineage>
</organism>
<keyword evidence="2" id="KW-1185">Reference proteome</keyword>
<sequence>ILHQYNSRLDELNTNWKKYGPLLLNYEGHPNSENITQKLRDTLLGDNRFGWETVNVTAAILTDRLFNEGTYDSIRLQANYNTIYAYQFAYRSDFSFGNVVWQMTSKLPKLLAMGYSLGRRWLARNFHLGKEEVGLGKN</sequence>
<accession>A0A8J2PMM7</accession>
<protein>
    <submittedName>
        <fullName evidence="1">Uncharacterized protein</fullName>
    </submittedName>
</protein>
<comment type="caution">
    <text evidence="1">The sequence shown here is derived from an EMBL/GenBank/DDBJ whole genome shotgun (WGS) entry which is preliminary data.</text>
</comment>